<dbReference type="Proteomes" id="UP001589535">
    <property type="component" value="Unassembled WGS sequence"/>
</dbReference>
<proteinExistence type="predicted"/>
<evidence type="ECO:0000313" key="1">
    <source>
        <dbReference type="EMBL" id="MFB9688078.1"/>
    </source>
</evidence>
<accession>A0ABV5U9K3</accession>
<sequence length="45" mass="4822">MFVLPGAGHSVALHENAGEYRSATRSWLQGQLGVAPEGYHSIGRN</sequence>
<dbReference type="EMBL" id="JBHMBK010000023">
    <property type="protein sequence ID" value="MFB9688078.1"/>
    <property type="molecule type" value="Genomic_DNA"/>
</dbReference>
<evidence type="ECO:0000313" key="2">
    <source>
        <dbReference type="Proteomes" id="UP001589535"/>
    </source>
</evidence>
<gene>
    <name evidence="1" type="ORF">ACFFTO_28190</name>
</gene>
<keyword evidence="2" id="KW-1185">Reference proteome</keyword>
<dbReference type="RefSeq" id="WP_378199471.1">
    <property type="nucleotide sequence ID" value="NZ_JBHMBK010000023.1"/>
</dbReference>
<comment type="caution">
    <text evidence="1">The sequence shown here is derived from an EMBL/GenBank/DDBJ whole genome shotgun (WGS) entry which is preliminary data.</text>
</comment>
<organism evidence="1 2">
    <name type="scientific">Amycolatopsis plumensis</name>
    <dbReference type="NCBI Taxonomy" id="236508"/>
    <lineage>
        <taxon>Bacteria</taxon>
        <taxon>Bacillati</taxon>
        <taxon>Actinomycetota</taxon>
        <taxon>Actinomycetes</taxon>
        <taxon>Pseudonocardiales</taxon>
        <taxon>Pseudonocardiaceae</taxon>
        <taxon>Amycolatopsis</taxon>
    </lineage>
</organism>
<protein>
    <submittedName>
        <fullName evidence="1">Uncharacterized protein</fullName>
    </submittedName>
</protein>
<reference evidence="1 2" key="1">
    <citation type="submission" date="2024-09" db="EMBL/GenBank/DDBJ databases">
        <authorList>
            <person name="Sun Q."/>
            <person name="Mori K."/>
        </authorList>
    </citation>
    <scope>NUCLEOTIDE SEQUENCE [LARGE SCALE GENOMIC DNA]</scope>
    <source>
        <strain evidence="1 2">JCM 13852</strain>
    </source>
</reference>
<name>A0ABV5U9K3_9PSEU</name>